<name>A0AB39BDY0_9MICO</name>
<dbReference type="CDD" id="cd03216">
    <property type="entry name" value="ABC_Carb_Monos_I"/>
    <property type="match status" value="1"/>
</dbReference>
<protein>
    <submittedName>
        <fullName evidence="12">ATP-binding cassette domain-containing protein</fullName>
    </submittedName>
</protein>
<evidence type="ECO:0000256" key="5">
    <source>
        <dbReference type="ARBA" id="ARBA00022737"/>
    </source>
</evidence>
<dbReference type="Pfam" id="PF02653">
    <property type="entry name" value="BPD_transp_2"/>
    <property type="match status" value="1"/>
</dbReference>
<dbReference type="GO" id="GO:0005886">
    <property type="term" value="C:plasma membrane"/>
    <property type="evidence" value="ECO:0007669"/>
    <property type="project" value="UniProtKB-SubCell"/>
</dbReference>
<sequence>MTVYDAIAPDASPAPAAGTGQSAPASAGVGGPVLELQGIVKTFPGVRALTDVTLEVLAGEVHALVGENGAGKSTLMAVASGALAPDSGTVTIAGTELASASPDAARELGLGIVRQDPALLPDLTVAENMAVGVGYRRVGGLRRAVAWSQKRLDPWGMGIDAKTRVADLSVEQRFIVEIAKALALDPKVLILDEPTEHLSLDEVQKLFVKVRELAAAGTAIVYISHRIPEVKQISDRITVLRDGQVRGTFPAAEVNEQQIVERVVGRKLETVFPDKSDPDVVARSAPQLTVRGLRGDDFHDVDFTVAAGEIIGLAGVQGNGQAALIRALAGLEPTSGAIEVGGRPVSNGSNAAAASAGVVYVPADRHGEGVFLPLSVGDNISAKTLPQVSRGGMVSERKVLSVAAEQIRRLAIKTPSARTPIQSLSGGNQQKAVLARTLLSKPAVLLAEEPTQGVDAGARVDIYRILRDAADAGAAVVILSSDGVELEGLCDRVLIMSRGQVVQELVGDEVSEAAIARAALTSTTVRERTDSDKAAKGVKLRRFLRGDQSPAAVLGAIFLLLGVVVAATNPAYLGAFNINNLLFMAAPLLFVGAAQQVVVLGSGFDLSVGPLMGLLVVLASYWIVDGGNLYVGIALMVVGAIGTGVVNGFLVTRFAINPVVVTLAMYMALQGIYLTLRSTPGGIIFGPVADQIQGRIGIVPVVTIVAVVVLLVLEFALRRTRWGVELRGVGSRVDAAARLGIKVKRTQFLSYVLCSFLVLPAAVIMMAQIGIGDGRPSLSYTLSSVTVVVLAGASIFGGRGSFIGVLAAAFLVQQVLNVSPFLGLSQAWSYWLPGLITLAAAVLYAQLRRSRRRRLRAPIAGTTSTSSIAAIPGRNS</sequence>
<dbReference type="PROSITE" id="PS50893">
    <property type="entry name" value="ABC_TRANSPORTER_2"/>
    <property type="match status" value="2"/>
</dbReference>
<dbReference type="CDD" id="cd03215">
    <property type="entry name" value="ABC_Carb_Monos_II"/>
    <property type="match status" value="1"/>
</dbReference>
<dbReference type="Gene3D" id="3.40.50.300">
    <property type="entry name" value="P-loop containing nucleotide triphosphate hydrolases"/>
    <property type="match status" value="2"/>
</dbReference>
<dbReference type="GO" id="GO:0022857">
    <property type="term" value="F:transmembrane transporter activity"/>
    <property type="evidence" value="ECO:0007669"/>
    <property type="project" value="InterPro"/>
</dbReference>
<keyword evidence="2" id="KW-0813">Transport</keyword>
<evidence type="ECO:0000256" key="4">
    <source>
        <dbReference type="ARBA" id="ARBA00022692"/>
    </source>
</evidence>
<dbReference type="AlphaFoldDB" id="A0AB39BDY0"/>
<proteinExistence type="predicted"/>
<evidence type="ECO:0000256" key="1">
    <source>
        <dbReference type="ARBA" id="ARBA00004651"/>
    </source>
</evidence>
<feature type="transmembrane region" description="Helical" evidence="10">
    <location>
        <begin position="551"/>
        <end position="572"/>
    </location>
</feature>
<evidence type="ECO:0000256" key="9">
    <source>
        <dbReference type="ARBA" id="ARBA00023136"/>
    </source>
</evidence>
<feature type="domain" description="ABC transporter" evidence="11">
    <location>
        <begin position="275"/>
        <end position="523"/>
    </location>
</feature>
<keyword evidence="7 12" id="KW-0067">ATP-binding</keyword>
<feature type="transmembrane region" description="Helical" evidence="10">
    <location>
        <begin position="696"/>
        <end position="717"/>
    </location>
</feature>
<feature type="transmembrane region" description="Helical" evidence="10">
    <location>
        <begin position="828"/>
        <end position="847"/>
    </location>
</feature>
<dbReference type="GO" id="GO:0016887">
    <property type="term" value="F:ATP hydrolysis activity"/>
    <property type="evidence" value="ECO:0007669"/>
    <property type="project" value="InterPro"/>
</dbReference>
<feature type="transmembrane region" description="Helical" evidence="10">
    <location>
        <begin position="630"/>
        <end position="651"/>
    </location>
</feature>
<dbReference type="InterPro" id="IPR003593">
    <property type="entry name" value="AAA+_ATPase"/>
</dbReference>
<dbReference type="CDD" id="cd06579">
    <property type="entry name" value="TM_PBP1_transp_AraH_like"/>
    <property type="match status" value="1"/>
</dbReference>
<feature type="transmembrane region" description="Helical" evidence="10">
    <location>
        <begin position="606"/>
        <end position="624"/>
    </location>
</feature>
<dbReference type="PANTHER" id="PTHR43790">
    <property type="entry name" value="CARBOHYDRATE TRANSPORT ATP-BINDING PROTEIN MG119-RELATED"/>
    <property type="match status" value="1"/>
</dbReference>
<dbReference type="EMBL" id="CP162511">
    <property type="protein sequence ID" value="XDI04705.1"/>
    <property type="molecule type" value="Genomic_DNA"/>
</dbReference>
<keyword evidence="9 10" id="KW-0472">Membrane</keyword>
<keyword evidence="4 10" id="KW-0812">Transmembrane</keyword>
<keyword evidence="3" id="KW-1003">Cell membrane</keyword>
<dbReference type="PROSITE" id="PS00211">
    <property type="entry name" value="ABC_TRANSPORTER_1"/>
    <property type="match status" value="1"/>
</dbReference>
<dbReference type="SUPFAM" id="SSF52540">
    <property type="entry name" value="P-loop containing nucleoside triphosphate hydrolases"/>
    <property type="match status" value="2"/>
</dbReference>
<dbReference type="GO" id="GO:0005524">
    <property type="term" value="F:ATP binding"/>
    <property type="evidence" value="ECO:0007669"/>
    <property type="project" value="UniProtKB-KW"/>
</dbReference>
<dbReference type="InterPro" id="IPR017871">
    <property type="entry name" value="ABC_transporter-like_CS"/>
</dbReference>
<feature type="domain" description="ABC transporter" evidence="11">
    <location>
        <begin position="34"/>
        <end position="267"/>
    </location>
</feature>
<comment type="subcellular location">
    <subcellularLocation>
        <location evidence="1">Cell membrane</location>
        <topology evidence="1">Multi-pass membrane protein</topology>
    </subcellularLocation>
</comment>
<dbReference type="SMART" id="SM00382">
    <property type="entry name" value="AAA"/>
    <property type="match status" value="2"/>
</dbReference>
<keyword evidence="8 10" id="KW-1133">Transmembrane helix</keyword>
<reference evidence="12" key="1">
    <citation type="submission" date="2024-05" db="EMBL/GenBank/DDBJ databases">
        <title>Herbiconiux sp. A18JL235.</title>
        <authorList>
            <person name="Zhang G."/>
        </authorList>
    </citation>
    <scope>NUCLEOTIDE SEQUENCE</scope>
    <source>
        <strain evidence="12">A18JL235</strain>
    </source>
</reference>
<dbReference type="InterPro" id="IPR001851">
    <property type="entry name" value="ABC_transp_permease"/>
</dbReference>
<dbReference type="InterPro" id="IPR003439">
    <property type="entry name" value="ABC_transporter-like_ATP-bd"/>
</dbReference>
<keyword evidence="5" id="KW-0677">Repeat</keyword>
<feature type="transmembrane region" description="Helical" evidence="10">
    <location>
        <begin position="803"/>
        <end position="822"/>
    </location>
</feature>
<evidence type="ECO:0000256" key="7">
    <source>
        <dbReference type="ARBA" id="ARBA00022840"/>
    </source>
</evidence>
<keyword evidence="6" id="KW-0547">Nucleotide-binding</keyword>
<feature type="transmembrane region" description="Helical" evidence="10">
    <location>
        <begin position="658"/>
        <end position="676"/>
    </location>
</feature>
<dbReference type="RefSeq" id="WP_368497111.1">
    <property type="nucleotide sequence ID" value="NZ_CP162511.1"/>
</dbReference>
<accession>A0AB39BDY0</accession>
<gene>
    <name evidence="12" type="ORF">ABFY20_15375</name>
</gene>
<organism evidence="12">
    <name type="scientific">Herbiconiux sp. A18JL235</name>
    <dbReference type="NCBI Taxonomy" id="3152363"/>
    <lineage>
        <taxon>Bacteria</taxon>
        <taxon>Bacillati</taxon>
        <taxon>Actinomycetota</taxon>
        <taxon>Actinomycetes</taxon>
        <taxon>Micrococcales</taxon>
        <taxon>Microbacteriaceae</taxon>
        <taxon>Herbiconiux</taxon>
    </lineage>
</organism>
<feature type="transmembrane region" description="Helical" evidence="10">
    <location>
        <begin position="748"/>
        <end position="771"/>
    </location>
</feature>
<evidence type="ECO:0000256" key="6">
    <source>
        <dbReference type="ARBA" id="ARBA00022741"/>
    </source>
</evidence>
<dbReference type="InterPro" id="IPR027417">
    <property type="entry name" value="P-loop_NTPase"/>
</dbReference>
<evidence type="ECO:0000256" key="10">
    <source>
        <dbReference type="SAM" id="Phobius"/>
    </source>
</evidence>
<evidence type="ECO:0000256" key="2">
    <source>
        <dbReference type="ARBA" id="ARBA00022448"/>
    </source>
</evidence>
<evidence type="ECO:0000256" key="8">
    <source>
        <dbReference type="ARBA" id="ARBA00022989"/>
    </source>
</evidence>
<dbReference type="InterPro" id="IPR050107">
    <property type="entry name" value="ABC_carbohydrate_import_ATPase"/>
</dbReference>
<feature type="transmembrane region" description="Helical" evidence="10">
    <location>
        <begin position="777"/>
        <end position="796"/>
    </location>
</feature>
<evidence type="ECO:0000259" key="11">
    <source>
        <dbReference type="PROSITE" id="PS50893"/>
    </source>
</evidence>
<dbReference type="PANTHER" id="PTHR43790:SF9">
    <property type="entry name" value="GALACTOFURANOSE TRANSPORTER ATP-BINDING PROTEIN YTFR"/>
    <property type="match status" value="1"/>
</dbReference>
<dbReference type="Pfam" id="PF00005">
    <property type="entry name" value="ABC_tran"/>
    <property type="match status" value="2"/>
</dbReference>
<evidence type="ECO:0000313" key="12">
    <source>
        <dbReference type="EMBL" id="XDI04705.1"/>
    </source>
</evidence>
<evidence type="ECO:0000256" key="3">
    <source>
        <dbReference type="ARBA" id="ARBA00022475"/>
    </source>
</evidence>